<protein>
    <submittedName>
        <fullName evidence="2">Uncharacterized protein</fullName>
    </submittedName>
</protein>
<evidence type="ECO:0000256" key="1">
    <source>
        <dbReference type="SAM" id="MobiDB-lite"/>
    </source>
</evidence>
<feature type="compositionally biased region" description="Basic and acidic residues" evidence="1">
    <location>
        <begin position="694"/>
        <end position="704"/>
    </location>
</feature>
<dbReference type="AlphaFoldDB" id="A0A5C6M2M5"/>
<proteinExistence type="predicted"/>
<reference evidence="2 3" key="1">
    <citation type="submission" date="2019-08" db="EMBL/GenBank/DDBJ databases">
        <title>100 year-old enigma solved: identification of Planctomyces bekefii, the type genus and species of the phylum Planctomycetes.</title>
        <authorList>
            <person name="Svetlana D.N."/>
            <person name="Overmann J."/>
        </authorList>
    </citation>
    <scope>NUCLEOTIDE SEQUENCE [LARGE SCALE GENOMIC DNA]</scope>
    <source>
        <strain evidence="2">Phe10_nw2017</strain>
    </source>
</reference>
<dbReference type="SUPFAM" id="SSF48452">
    <property type="entry name" value="TPR-like"/>
    <property type="match status" value="1"/>
</dbReference>
<dbReference type="PANTHER" id="PTHR43642">
    <property type="entry name" value="HYBRID SIGNAL TRANSDUCTION HISTIDINE KINASE G"/>
    <property type="match status" value="1"/>
</dbReference>
<organism evidence="2 3">
    <name type="scientific">Planctomyces bekefii</name>
    <dbReference type="NCBI Taxonomy" id="1653850"/>
    <lineage>
        <taxon>Bacteria</taxon>
        <taxon>Pseudomonadati</taxon>
        <taxon>Planctomycetota</taxon>
        <taxon>Planctomycetia</taxon>
        <taxon>Planctomycetales</taxon>
        <taxon>Planctomycetaceae</taxon>
        <taxon>Planctomyces</taxon>
    </lineage>
</organism>
<dbReference type="InterPro" id="IPR053159">
    <property type="entry name" value="Hybrid_Histidine_Kinase"/>
</dbReference>
<evidence type="ECO:0000313" key="3">
    <source>
        <dbReference type="Proteomes" id="UP000321083"/>
    </source>
</evidence>
<keyword evidence="3" id="KW-1185">Reference proteome</keyword>
<sequence>MQKLPFPGAKALMHAACIGQRFDLRTLSLVMDRPASLIINDLWPVIQEGFVSPLQSEFLFSLLPLSAEKDPPPEINYSQVLLRFAHDRVQQSAHSLMTEKEQRETHFRLGTLLAKSLSNDDRRERIFEIAYHLRYESSDKDRDTRAFIAQIHAEAGNQAQTSGAFEPALHYFEHALALENSVQESSKTTSDLVQNCTFGMAKSYLAMNRYASGVEVLTNLIPRLSDPLAKADAYELLGAFHDTQTELKKCARACLDGLAVLGIKIPENISDTKLIISMIKFRFFQIRPLMRHAAANGPLDDKWPHIFRLMSRMTASTFIDNRNLYAYAAIALGRSSRKAKVPIQNPTLVMLFSQISLALRNQDYCRKFRELAPTKINSQHPDDGTYYTALGHFTAPLDESYESCANHHIYGYQTALERGDISIAGCNAFLAVLNLTLGGRRLPELLDLVDQFSPFFRVKNPNNFFAAGFFTVAQTMRNFSGLTAAKDSLSDSSIDEATIQQKAQASSGDRAMFSLMKSWVHFDNGDYEKAYKGNRFNFLQKELPGSFLAVLNATLVAESILRSWREDRPVIKSKWLSRRVVETLLLELKWWNLFQYVGTGFYHLVQADLLRFKDRRDEALDQYHQAIKRFSDSKAYYWSSLSHLTLGEYYLEMGHDLAGTAHIREGITGFRHYGHERNASQAEAKHHALLQHHSARERSDERKSLHSPIIDSIESGDSRHSSHSCGSGVAPSD</sequence>
<comment type="caution">
    <text evidence="2">The sequence shown here is derived from an EMBL/GenBank/DDBJ whole genome shotgun (WGS) entry which is preliminary data.</text>
</comment>
<feature type="region of interest" description="Disordered" evidence="1">
    <location>
        <begin position="681"/>
        <end position="733"/>
    </location>
</feature>
<evidence type="ECO:0000313" key="2">
    <source>
        <dbReference type="EMBL" id="TWW09010.1"/>
    </source>
</evidence>
<feature type="non-terminal residue" evidence="2">
    <location>
        <position position="733"/>
    </location>
</feature>
<dbReference type="InterPro" id="IPR011990">
    <property type="entry name" value="TPR-like_helical_dom_sf"/>
</dbReference>
<name>A0A5C6M2M5_9PLAN</name>
<dbReference type="PANTHER" id="PTHR43642:SF1">
    <property type="entry name" value="HYBRID SIGNAL TRANSDUCTION HISTIDINE KINASE G"/>
    <property type="match status" value="1"/>
</dbReference>
<reference evidence="2 3" key="2">
    <citation type="submission" date="2019-08" db="EMBL/GenBank/DDBJ databases">
        <authorList>
            <person name="Henke P."/>
        </authorList>
    </citation>
    <scope>NUCLEOTIDE SEQUENCE [LARGE SCALE GENOMIC DNA]</scope>
    <source>
        <strain evidence="2">Phe10_nw2017</strain>
    </source>
</reference>
<dbReference type="EMBL" id="SRHE01000419">
    <property type="protein sequence ID" value="TWW09010.1"/>
    <property type="molecule type" value="Genomic_DNA"/>
</dbReference>
<gene>
    <name evidence="2" type="ORF">E3A20_18610</name>
</gene>
<accession>A0A5C6M2M5</accession>
<dbReference type="Proteomes" id="UP000321083">
    <property type="component" value="Unassembled WGS sequence"/>
</dbReference>